<gene>
    <name evidence="1" type="ORF">GCM10010912_64010</name>
</gene>
<sequence>MHNSRPYSVVKTIVDCAILRGFLCGHDEAPFHDLSAADADRNSVIGEDSSIQQNKRTEIPLIVPSPLILGSNERYNGS</sequence>
<reference evidence="1" key="1">
    <citation type="journal article" date="2014" name="Int. J. Syst. Evol. Microbiol.">
        <title>Complete genome sequence of Corynebacterium casei LMG S-19264T (=DSM 44701T), isolated from a smear-ripened cheese.</title>
        <authorList>
            <consortium name="US DOE Joint Genome Institute (JGI-PGF)"/>
            <person name="Walter F."/>
            <person name="Albersmeier A."/>
            <person name="Kalinowski J."/>
            <person name="Ruckert C."/>
        </authorList>
    </citation>
    <scope>NUCLEOTIDE SEQUENCE</scope>
    <source>
        <strain evidence="1">CGMCC 1.16134</strain>
    </source>
</reference>
<dbReference type="Proteomes" id="UP000637643">
    <property type="component" value="Unassembled WGS sequence"/>
</dbReference>
<evidence type="ECO:0000313" key="2">
    <source>
        <dbReference type="Proteomes" id="UP000637643"/>
    </source>
</evidence>
<accession>A0A917FXA5</accession>
<name>A0A917FXA5_9BACL</name>
<dbReference type="AlphaFoldDB" id="A0A917FXA5"/>
<comment type="caution">
    <text evidence="1">The sequence shown here is derived from an EMBL/GenBank/DDBJ whole genome shotgun (WGS) entry which is preliminary data.</text>
</comment>
<protein>
    <submittedName>
        <fullName evidence="1">Uncharacterized protein</fullName>
    </submittedName>
</protein>
<keyword evidence="2" id="KW-1185">Reference proteome</keyword>
<reference evidence="1" key="2">
    <citation type="submission" date="2020-09" db="EMBL/GenBank/DDBJ databases">
        <authorList>
            <person name="Sun Q."/>
            <person name="Zhou Y."/>
        </authorList>
    </citation>
    <scope>NUCLEOTIDE SEQUENCE</scope>
    <source>
        <strain evidence="1">CGMCC 1.16134</strain>
    </source>
</reference>
<proteinExistence type="predicted"/>
<dbReference type="EMBL" id="BMKR01000051">
    <property type="protein sequence ID" value="GGG10807.1"/>
    <property type="molecule type" value="Genomic_DNA"/>
</dbReference>
<organism evidence="1 2">
    <name type="scientific">Paenibacillus albidus</name>
    <dbReference type="NCBI Taxonomy" id="2041023"/>
    <lineage>
        <taxon>Bacteria</taxon>
        <taxon>Bacillati</taxon>
        <taxon>Bacillota</taxon>
        <taxon>Bacilli</taxon>
        <taxon>Bacillales</taxon>
        <taxon>Paenibacillaceae</taxon>
        <taxon>Paenibacillus</taxon>
    </lineage>
</organism>
<evidence type="ECO:0000313" key="1">
    <source>
        <dbReference type="EMBL" id="GGG10807.1"/>
    </source>
</evidence>